<evidence type="ECO:0000313" key="3">
    <source>
        <dbReference type="EMBL" id="KAK9836120.1"/>
    </source>
</evidence>
<evidence type="ECO:0000313" key="4">
    <source>
        <dbReference type="Proteomes" id="UP001445335"/>
    </source>
</evidence>
<keyword evidence="2" id="KW-0472">Membrane</keyword>
<reference evidence="3 4" key="1">
    <citation type="journal article" date="2024" name="Nat. Commun.">
        <title>Phylogenomics reveals the evolutionary origins of lichenization in chlorophyte algae.</title>
        <authorList>
            <person name="Puginier C."/>
            <person name="Libourel C."/>
            <person name="Otte J."/>
            <person name="Skaloud P."/>
            <person name="Haon M."/>
            <person name="Grisel S."/>
            <person name="Petersen M."/>
            <person name="Berrin J.G."/>
            <person name="Delaux P.M."/>
            <person name="Dal Grande F."/>
            <person name="Keller J."/>
        </authorList>
    </citation>
    <scope>NUCLEOTIDE SEQUENCE [LARGE SCALE GENOMIC DNA]</scope>
    <source>
        <strain evidence="3 4">SAG 245.80</strain>
    </source>
</reference>
<proteinExistence type="predicted"/>
<dbReference type="EMBL" id="JALJOU010000026">
    <property type="protein sequence ID" value="KAK9836120.1"/>
    <property type="molecule type" value="Genomic_DNA"/>
</dbReference>
<gene>
    <name evidence="3" type="ORF">WJX81_002699</name>
</gene>
<protein>
    <submittedName>
        <fullName evidence="3">Uncharacterized protein</fullName>
    </submittedName>
</protein>
<keyword evidence="4" id="KW-1185">Reference proteome</keyword>
<sequence length="72" mass="7714">MPGVAFDGSIWVTGGQTVGLVVGSVLFTCAGALAMSNASRRFEERQASEQFTQPQPRSRPDAILSAERMLEV</sequence>
<evidence type="ECO:0000256" key="2">
    <source>
        <dbReference type="SAM" id="Phobius"/>
    </source>
</evidence>
<organism evidence="3 4">
    <name type="scientific">Elliptochloris bilobata</name>
    <dbReference type="NCBI Taxonomy" id="381761"/>
    <lineage>
        <taxon>Eukaryota</taxon>
        <taxon>Viridiplantae</taxon>
        <taxon>Chlorophyta</taxon>
        <taxon>core chlorophytes</taxon>
        <taxon>Trebouxiophyceae</taxon>
        <taxon>Trebouxiophyceae incertae sedis</taxon>
        <taxon>Elliptochloris clade</taxon>
        <taxon>Elliptochloris</taxon>
    </lineage>
</organism>
<dbReference type="AlphaFoldDB" id="A0AAW1RR61"/>
<evidence type="ECO:0000256" key="1">
    <source>
        <dbReference type="SAM" id="MobiDB-lite"/>
    </source>
</evidence>
<feature type="region of interest" description="Disordered" evidence="1">
    <location>
        <begin position="44"/>
        <end position="72"/>
    </location>
</feature>
<name>A0AAW1RR61_9CHLO</name>
<comment type="caution">
    <text evidence="3">The sequence shown here is derived from an EMBL/GenBank/DDBJ whole genome shotgun (WGS) entry which is preliminary data.</text>
</comment>
<dbReference type="Proteomes" id="UP001445335">
    <property type="component" value="Unassembled WGS sequence"/>
</dbReference>
<keyword evidence="2" id="KW-1133">Transmembrane helix</keyword>
<feature type="transmembrane region" description="Helical" evidence="2">
    <location>
        <begin position="12"/>
        <end position="35"/>
    </location>
</feature>
<accession>A0AAW1RR61</accession>
<keyword evidence="2" id="KW-0812">Transmembrane</keyword>